<proteinExistence type="predicted"/>
<evidence type="ECO:0000313" key="2">
    <source>
        <dbReference type="Proteomes" id="UP000033772"/>
    </source>
</evidence>
<protein>
    <submittedName>
        <fullName evidence="1">Uncharacterized protein</fullName>
    </submittedName>
</protein>
<dbReference type="Proteomes" id="UP000033772">
    <property type="component" value="Unassembled WGS sequence"/>
</dbReference>
<evidence type="ECO:0000313" key="1">
    <source>
        <dbReference type="EMBL" id="OIJ28565.1"/>
    </source>
</evidence>
<dbReference type="EMBL" id="JZDQ02000002">
    <property type="protein sequence ID" value="OIJ28565.1"/>
    <property type="molecule type" value="Genomic_DNA"/>
</dbReference>
<keyword evidence="2" id="KW-1185">Reference proteome</keyword>
<reference evidence="1" key="1">
    <citation type="submission" date="2016-10" db="EMBL/GenBank/DDBJ databases">
        <title>Draft Genome Sequence of Nocardioides luteus Strain BAFB, an Alkane-Degrading Bacterium Isolated from JP-7 Polluted Soil.</title>
        <authorList>
            <person name="Brown L."/>
            <person name="Ruiz O.N."/>
            <person name="Gunasekera T."/>
        </authorList>
    </citation>
    <scope>NUCLEOTIDE SEQUENCE [LARGE SCALE GENOMIC DNA]</scope>
    <source>
        <strain evidence="1">BAFB</strain>
    </source>
</reference>
<gene>
    <name evidence="1" type="ORF">UG56_001945</name>
</gene>
<name>A0A1J4NAQ1_9ACTN</name>
<sequence length="395" mass="41722">MAAAPPVTAPLLADTALTGTVWSKGVSVDGADVVVIAWPNQSVLASLGDDQKVESQVVATAQTDASGGFTVQLDSSSLPKDLVSETGQVDVDVIVADKEHEAERSLSLLATPSGWTSTEVVATDVDSASPIDLQFDLGTGAFQSSAVSEVDLRADPDLLSDEEGLALGPGKASGFSTTSVVDRRKIDTLLSDRGRESGITPMEECYSIATSKYQSQRPESFVIAQGVANAKVKVTQGRGTSHSLGVAVTFGNGWKGSGSTSRSTNSRAAQGGIATARRYYNRVKYRYYTNSCGPGYGYYWRPYSVQELVAGYVLVSRLHYSRCNTYDSGYSYTKDTGRNTTYGTGVDLAQVNVSAQSGYNSDTSLSFGDFTGRAKLCWSSSAGREQSARVVAAVA</sequence>
<accession>A0A1J4NAQ1</accession>
<dbReference type="AlphaFoldDB" id="A0A1J4NAQ1"/>
<organism evidence="1 2">
    <name type="scientific">Nocardioides luteus</name>
    <dbReference type="NCBI Taxonomy" id="1844"/>
    <lineage>
        <taxon>Bacteria</taxon>
        <taxon>Bacillati</taxon>
        <taxon>Actinomycetota</taxon>
        <taxon>Actinomycetes</taxon>
        <taxon>Propionibacteriales</taxon>
        <taxon>Nocardioidaceae</taxon>
        <taxon>Nocardioides</taxon>
    </lineage>
</organism>
<comment type="caution">
    <text evidence="1">The sequence shown here is derived from an EMBL/GenBank/DDBJ whole genome shotgun (WGS) entry which is preliminary data.</text>
</comment>